<dbReference type="Gene3D" id="3.30.70.330">
    <property type="match status" value="1"/>
</dbReference>
<evidence type="ECO:0000259" key="5">
    <source>
        <dbReference type="PROSITE" id="PS50102"/>
    </source>
</evidence>
<proteinExistence type="predicted"/>
<dbReference type="OrthoDB" id="1639202at2759"/>
<dbReference type="Pfam" id="PF00076">
    <property type="entry name" value="RRM_1"/>
    <property type="match status" value="1"/>
</dbReference>
<evidence type="ECO:0000256" key="2">
    <source>
        <dbReference type="ARBA" id="ARBA00022884"/>
    </source>
</evidence>
<feature type="compositionally biased region" description="Basic and acidic residues" evidence="4">
    <location>
        <begin position="274"/>
        <end position="303"/>
    </location>
</feature>
<dbReference type="EMBL" id="PKPP01010900">
    <property type="protein sequence ID" value="PWA45181.1"/>
    <property type="molecule type" value="Genomic_DNA"/>
</dbReference>
<organism evidence="6 7">
    <name type="scientific">Artemisia annua</name>
    <name type="common">Sweet wormwood</name>
    <dbReference type="NCBI Taxonomy" id="35608"/>
    <lineage>
        <taxon>Eukaryota</taxon>
        <taxon>Viridiplantae</taxon>
        <taxon>Streptophyta</taxon>
        <taxon>Embryophyta</taxon>
        <taxon>Tracheophyta</taxon>
        <taxon>Spermatophyta</taxon>
        <taxon>Magnoliopsida</taxon>
        <taxon>eudicotyledons</taxon>
        <taxon>Gunneridae</taxon>
        <taxon>Pentapetalae</taxon>
        <taxon>asterids</taxon>
        <taxon>campanulids</taxon>
        <taxon>Asterales</taxon>
        <taxon>Asteraceae</taxon>
        <taxon>Asteroideae</taxon>
        <taxon>Anthemideae</taxon>
        <taxon>Artemisiinae</taxon>
        <taxon>Artemisia</taxon>
    </lineage>
</organism>
<evidence type="ECO:0000256" key="3">
    <source>
        <dbReference type="PROSITE-ProRule" id="PRU00176"/>
    </source>
</evidence>
<sequence length="369" mass="41346">MDSIKGFSQEISEKEDANTKTQCNLDQINRQNNERQNNEYSNVTKIFVGGLPADLTPVEFRAFFEKFGPIEDVVVMVDKETSRPRGFGFVTFKSQDTADNVLKNRFYELKNKRVEVKKAVSKEQMSGKIGNYYNTYNAMYNGSYGVYYYGMYGYGYEYGAYNSFGGLGYEGLSYFYYPYQSPNSSPSYDYTDTYSYQSSYYYGNSPYSSNSSNIYKNRTKIVIRDPNVKDNGVSDVSTKEKGEVECDTLRPRDSYGSNSSNIYKNRTKIVVRDPNVKDDGDSYVSTKEKGEAECDTSRPRDSNGEECVVKGVSEDAEGDGGNGEGLSVCCNGEDVDGFIEKIQALSLYSDGSSKQMGVDGQSSACKIQL</sequence>
<reference evidence="6 7" key="1">
    <citation type="journal article" date="2018" name="Mol. Plant">
        <title>The genome of Artemisia annua provides insight into the evolution of Asteraceae family and artemisinin biosynthesis.</title>
        <authorList>
            <person name="Shen Q."/>
            <person name="Zhang L."/>
            <person name="Liao Z."/>
            <person name="Wang S."/>
            <person name="Yan T."/>
            <person name="Shi P."/>
            <person name="Liu M."/>
            <person name="Fu X."/>
            <person name="Pan Q."/>
            <person name="Wang Y."/>
            <person name="Lv Z."/>
            <person name="Lu X."/>
            <person name="Zhang F."/>
            <person name="Jiang W."/>
            <person name="Ma Y."/>
            <person name="Chen M."/>
            <person name="Hao X."/>
            <person name="Li L."/>
            <person name="Tang Y."/>
            <person name="Lv G."/>
            <person name="Zhou Y."/>
            <person name="Sun X."/>
            <person name="Brodelius P.E."/>
            <person name="Rose J.K.C."/>
            <person name="Tang K."/>
        </authorList>
    </citation>
    <scope>NUCLEOTIDE SEQUENCE [LARGE SCALE GENOMIC DNA]</scope>
    <source>
        <strain evidence="7">cv. Huhao1</strain>
        <tissue evidence="6">Leaf</tissue>
    </source>
</reference>
<dbReference type="SUPFAM" id="SSF54928">
    <property type="entry name" value="RNA-binding domain, RBD"/>
    <property type="match status" value="1"/>
</dbReference>
<dbReference type="InterPro" id="IPR000504">
    <property type="entry name" value="RRM_dom"/>
</dbReference>
<accession>A0A2U1L8A3</accession>
<keyword evidence="7" id="KW-1185">Reference proteome</keyword>
<dbReference type="InterPro" id="IPR035979">
    <property type="entry name" value="RBD_domain_sf"/>
</dbReference>
<dbReference type="SMART" id="SM00360">
    <property type="entry name" value="RRM"/>
    <property type="match status" value="1"/>
</dbReference>
<dbReference type="STRING" id="35608.A0A2U1L8A3"/>
<feature type="region of interest" description="Disordered" evidence="4">
    <location>
        <begin position="1"/>
        <end position="20"/>
    </location>
</feature>
<dbReference type="PANTHER" id="PTHR48032">
    <property type="entry name" value="RNA-BINDING PROTEIN MUSASHI HOMOLOG RBP6"/>
    <property type="match status" value="1"/>
</dbReference>
<feature type="region of interest" description="Disordered" evidence="4">
    <location>
        <begin position="274"/>
        <end position="306"/>
    </location>
</feature>
<evidence type="ECO:0000256" key="4">
    <source>
        <dbReference type="SAM" id="MobiDB-lite"/>
    </source>
</evidence>
<dbReference type="GO" id="GO:0003729">
    <property type="term" value="F:mRNA binding"/>
    <property type="evidence" value="ECO:0007669"/>
    <property type="project" value="TreeGrafter"/>
</dbReference>
<comment type="caution">
    <text evidence="6">The sequence shown here is derived from an EMBL/GenBank/DDBJ whole genome shotgun (WGS) entry which is preliminary data.</text>
</comment>
<keyword evidence="1" id="KW-0677">Repeat</keyword>
<name>A0A2U1L8A3_ARTAN</name>
<dbReference type="InterPro" id="IPR012677">
    <property type="entry name" value="Nucleotide-bd_a/b_plait_sf"/>
</dbReference>
<protein>
    <recommendedName>
        <fullName evidence="5">RRM domain-containing protein</fullName>
    </recommendedName>
</protein>
<dbReference type="Proteomes" id="UP000245207">
    <property type="component" value="Unassembled WGS sequence"/>
</dbReference>
<dbReference type="AlphaFoldDB" id="A0A2U1L8A3"/>
<feature type="domain" description="RRM" evidence="5">
    <location>
        <begin position="44"/>
        <end position="121"/>
    </location>
</feature>
<dbReference type="GO" id="GO:0006417">
    <property type="term" value="P:regulation of translation"/>
    <property type="evidence" value="ECO:0007669"/>
    <property type="project" value="TreeGrafter"/>
</dbReference>
<gene>
    <name evidence="6" type="ORF">CTI12_AA513220</name>
</gene>
<dbReference type="PANTHER" id="PTHR48032:SF6">
    <property type="entry name" value="RNA-BINDING (RRM_RBD_RNP MOTIFS) FAMILY PROTEIN"/>
    <property type="match status" value="1"/>
</dbReference>
<evidence type="ECO:0000313" key="6">
    <source>
        <dbReference type="EMBL" id="PWA45181.1"/>
    </source>
</evidence>
<evidence type="ECO:0000313" key="7">
    <source>
        <dbReference type="Proteomes" id="UP000245207"/>
    </source>
</evidence>
<dbReference type="PROSITE" id="PS50102">
    <property type="entry name" value="RRM"/>
    <property type="match status" value="1"/>
</dbReference>
<keyword evidence="2 3" id="KW-0694">RNA-binding</keyword>
<evidence type="ECO:0000256" key="1">
    <source>
        <dbReference type="ARBA" id="ARBA00022737"/>
    </source>
</evidence>